<dbReference type="SUPFAM" id="SSF56496">
    <property type="entry name" value="Fibrinogen C-terminal domain-like"/>
    <property type="match status" value="2"/>
</dbReference>
<dbReference type="Gene3D" id="3.90.215.10">
    <property type="entry name" value="Gamma Fibrinogen, chain A, domain 1"/>
    <property type="match status" value="2"/>
</dbReference>
<dbReference type="InterPro" id="IPR050373">
    <property type="entry name" value="Fibrinogen_C-term_domain"/>
</dbReference>
<evidence type="ECO:0000313" key="4">
    <source>
        <dbReference type="Proteomes" id="UP000694843"/>
    </source>
</evidence>
<dbReference type="PROSITE" id="PS51406">
    <property type="entry name" value="FIBRINOGEN_C_2"/>
    <property type="match status" value="1"/>
</dbReference>
<dbReference type="KEGG" id="hazt:108672491"/>
<dbReference type="InterPro" id="IPR002181">
    <property type="entry name" value="Fibrinogen_a/b/g_C_dom"/>
</dbReference>
<gene>
    <name evidence="5" type="primary">LOC108672491</name>
</gene>
<dbReference type="PANTHER" id="PTHR19143">
    <property type="entry name" value="FIBRINOGEN/TENASCIN/ANGIOPOEITIN"/>
    <property type="match status" value="1"/>
</dbReference>
<evidence type="ECO:0000256" key="2">
    <source>
        <dbReference type="SAM" id="SignalP"/>
    </source>
</evidence>
<dbReference type="RefSeq" id="XP_018015647.2">
    <property type="nucleotide sequence ID" value="XM_018160158.2"/>
</dbReference>
<keyword evidence="4" id="KW-1185">Reference proteome</keyword>
<keyword evidence="1" id="KW-0175">Coiled coil</keyword>
<dbReference type="OrthoDB" id="6145874at2759"/>
<evidence type="ECO:0000256" key="1">
    <source>
        <dbReference type="SAM" id="Coils"/>
    </source>
</evidence>
<evidence type="ECO:0000259" key="3">
    <source>
        <dbReference type="PROSITE" id="PS51406"/>
    </source>
</evidence>
<evidence type="ECO:0000313" key="5">
    <source>
        <dbReference type="RefSeq" id="XP_018015647.2"/>
    </source>
</evidence>
<feature type="domain" description="Fibrinogen C-terminal" evidence="3">
    <location>
        <begin position="255"/>
        <end position="529"/>
    </location>
</feature>
<dbReference type="Proteomes" id="UP000694843">
    <property type="component" value="Unplaced"/>
</dbReference>
<dbReference type="SMART" id="SM00186">
    <property type="entry name" value="FBG"/>
    <property type="match status" value="1"/>
</dbReference>
<dbReference type="InterPro" id="IPR014716">
    <property type="entry name" value="Fibrinogen_a/b/g_C_1"/>
</dbReference>
<feature type="signal peptide" evidence="2">
    <location>
        <begin position="1"/>
        <end position="24"/>
    </location>
</feature>
<dbReference type="AlphaFoldDB" id="A0A8B7NPK4"/>
<dbReference type="OMA" id="EETENTC"/>
<dbReference type="GeneID" id="108672491"/>
<organism evidence="4 5">
    <name type="scientific">Hyalella azteca</name>
    <name type="common">Amphipod</name>
    <dbReference type="NCBI Taxonomy" id="294128"/>
    <lineage>
        <taxon>Eukaryota</taxon>
        <taxon>Metazoa</taxon>
        <taxon>Ecdysozoa</taxon>
        <taxon>Arthropoda</taxon>
        <taxon>Crustacea</taxon>
        <taxon>Multicrustacea</taxon>
        <taxon>Malacostraca</taxon>
        <taxon>Eumalacostraca</taxon>
        <taxon>Peracarida</taxon>
        <taxon>Amphipoda</taxon>
        <taxon>Senticaudata</taxon>
        <taxon>Talitrida</taxon>
        <taxon>Talitroidea</taxon>
        <taxon>Hyalellidae</taxon>
        <taxon>Hyalella</taxon>
    </lineage>
</organism>
<dbReference type="Pfam" id="PF00147">
    <property type="entry name" value="Fibrinogen_C"/>
    <property type="match status" value="2"/>
</dbReference>
<proteinExistence type="predicted"/>
<sequence>MTSRRHCFFLGLYFVASLVQTAPAYEETENTCVVATIPIHLVRGLSAAAAKLQKLLPPPPPLDISGLTAGLVELSTKVENFSLEVVAAFEASGAESHEAGEEIFNISKNGFAEIASAILEENEKTRASLESLAAIDNDRRELQNNTGTLEIENARLMNEILDLVNNETVVEEESHADEQIISAMREIIAAQDEQHEKLRRVLDNIDANQQEKLQKDIIKKMLQDVEKDIESLEAKRKLLVHENESIKNVSQLRVTTYHSRPRDCWDIYRRGERESRVYTIYPDRCGSYGVTDTVGVNVFCDMNLVEFGGGWTVILNRDRKIKVNRKHNGFSSMDETAIEGNDHPVNLSAFFDVPLESEGIEVERETDNSLFWNRVSNEAVNISEGSESQLKNSGPTWENFTRPWAEYESGFGYLNGEYFLGLKHVHDMTTSRRYSLLLLAEGKAGIAMWGQWDMFRVEGPNHMYELQIGHYIQRSSLPDVLSSHHRQRFSTYDNDNDASYDRSCAELYGGGWWYGRCYDAHPTGAWGDGDPTPRGVGVYGPAPTQTPSLGRLPHKLLHLTSSHTNSFTWQAPTQTPSLDRLPPKLLHLTGFHPNSFT</sequence>
<keyword evidence="2" id="KW-0732">Signal</keyword>
<feature type="chain" id="PRO_5037087786" evidence="2">
    <location>
        <begin position="25"/>
        <end position="597"/>
    </location>
</feature>
<feature type="coiled-coil region" evidence="1">
    <location>
        <begin position="188"/>
        <end position="249"/>
    </location>
</feature>
<dbReference type="PANTHER" id="PTHR19143:SF327">
    <property type="entry name" value="FI21813P1-RELATED"/>
    <property type="match status" value="1"/>
</dbReference>
<reference evidence="5" key="1">
    <citation type="submission" date="2025-08" db="UniProtKB">
        <authorList>
            <consortium name="RefSeq"/>
        </authorList>
    </citation>
    <scope>IDENTIFICATION</scope>
    <source>
        <tissue evidence="5">Whole organism</tissue>
    </source>
</reference>
<accession>A0A8B7NPK4</accession>
<dbReference type="GO" id="GO:0005615">
    <property type="term" value="C:extracellular space"/>
    <property type="evidence" value="ECO:0007669"/>
    <property type="project" value="TreeGrafter"/>
</dbReference>
<dbReference type="InterPro" id="IPR036056">
    <property type="entry name" value="Fibrinogen-like_C"/>
</dbReference>
<name>A0A8B7NPK4_HYAAZ</name>
<protein>
    <submittedName>
        <fullName evidence="5">Fibrinogen beta chain</fullName>
    </submittedName>
</protein>